<protein>
    <submittedName>
        <fullName evidence="9">(apollo) hypothetical protein</fullName>
    </submittedName>
</protein>
<name>A0A8S3XTM2_PARAO</name>
<dbReference type="GO" id="GO:0008270">
    <property type="term" value="F:zinc ion binding"/>
    <property type="evidence" value="ECO:0007669"/>
    <property type="project" value="InterPro"/>
</dbReference>
<reference evidence="9" key="1">
    <citation type="submission" date="2021-04" db="EMBL/GenBank/DDBJ databases">
        <authorList>
            <person name="Tunstrom K."/>
        </authorList>
    </citation>
    <scope>NUCLEOTIDE SEQUENCE</scope>
</reference>
<keyword evidence="7" id="KW-0812">Transmembrane</keyword>
<accession>A0A8S3XTM2</accession>
<keyword evidence="4" id="KW-0862">Zinc</keyword>
<feature type="domain" description="Extradiol ring-cleavage dioxygenase class III enzyme subunit B" evidence="8">
    <location>
        <begin position="147"/>
        <end position="378"/>
    </location>
</feature>
<evidence type="ECO:0000256" key="7">
    <source>
        <dbReference type="SAM" id="Phobius"/>
    </source>
</evidence>
<dbReference type="Pfam" id="PF02900">
    <property type="entry name" value="LigB"/>
    <property type="match status" value="1"/>
</dbReference>
<evidence type="ECO:0000256" key="4">
    <source>
        <dbReference type="ARBA" id="ARBA00022833"/>
    </source>
</evidence>
<gene>
    <name evidence="9" type="ORF">PAPOLLO_LOCUS20948</name>
</gene>
<organism evidence="9 10">
    <name type="scientific">Parnassius apollo</name>
    <name type="common">Apollo butterfly</name>
    <name type="synonym">Papilio apollo</name>
    <dbReference type="NCBI Taxonomy" id="110799"/>
    <lineage>
        <taxon>Eukaryota</taxon>
        <taxon>Metazoa</taxon>
        <taxon>Ecdysozoa</taxon>
        <taxon>Arthropoda</taxon>
        <taxon>Hexapoda</taxon>
        <taxon>Insecta</taxon>
        <taxon>Pterygota</taxon>
        <taxon>Neoptera</taxon>
        <taxon>Endopterygota</taxon>
        <taxon>Lepidoptera</taxon>
        <taxon>Glossata</taxon>
        <taxon>Ditrysia</taxon>
        <taxon>Papilionoidea</taxon>
        <taxon>Papilionidae</taxon>
        <taxon>Parnassiinae</taxon>
        <taxon>Parnassini</taxon>
        <taxon>Parnassius</taxon>
        <taxon>Parnassius</taxon>
    </lineage>
</organism>
<keyword evidence="10" id="KW-1185">Reference proteome</keyword>
<dbReference type="AlphaFoldDB" id="A0A8S3XTM2"/>
<sequence>MDAQSQRVARWLEETDEEEENDLEDLPSSEDEEDCCLEERHDSESEQESDVGEQIIPDTPSALQPLSESSSDEDVPLANLRIYKSKSVQVVFIVFMSLLSMNIIRHFTGYRKMMVLAPALFVNHGGGPMPLLGDKEHAGLTVFLRDEVKKHVNIKELKAILLITAHWEENKVTISSGKHHNLYFDYYGFPPESYQYKYDAPGDPELAERIKKSLEKAGIESKLDSKRGWDHGVFVPMMLINPEADIPIIQISVLSNQDPEQHYKLGEALYEFRKEGIAVFGSGMSYHNMREFMYSRHLNKVVNKEFDDFLNEVCTSESEEKRRKGLISWREQRGASEAHPPRAAEHFMPLIVVAGAGGPAPGKRIFNWDMSGTFRLSAFIWKDE</sequence>
<keyword evidence="7" id="KW-1133">Transmembrane helix</keyword>
<dbReference type="Proteomes" id="UP000691718">
    <property type="component" value="Unassembled WGS sequence"/>
</dbReference>
<evidence type="ECO:0000256" key="2">
    <source>
        <dbReference type="ARBA" id="ARBA00007581"/>
    </source>
</evidence>
<comment type="similarity">
    <text evidence="2">Belongs to the DODA-type extradiol aromatic ring-opening dioxygenase family.</text>
</comment>
<comment type="caution">
    <text evidence="9">The sequence shown here is derived from an EMBL/GenBank/DDBJ whole genome shotgun (WGS) entry which is preliminary data.</text>
</comment>
<proteinExistence type="inferred from homology"/>
<dbReference type="InterPro" id="IPR004183">
    <property type="entry name" value="Xdiol_dOase_suB"/>
</dbReference>
<dbReference type="InterPro" id="IPR014436">
    <property type="entry name" value="Extradiol_dOase_DODA"/>
</dbReference>
<dbReference type="PANTHER" id="PTHR30096:SF0">
    <property type="entry name" value="4,5-DOPA DIOXYGENASE EXTRADIOL-LIKE PROTEIN"/>
    <property type="match status" value="1"/>
</dbReference>
<keyword evidence="5" id="KW-0560">Oxidoreductase</keyword>
<feature type="transmembrane region" description="Helical" evidence="7">
    <location>
        <begin position="87"/>
        <end position="104"/>
    </location>
</feature>
<dbReference type="GO" id="GO:0008198">
    <property type="term" value="F:ferrous iron binding"/>
    <property type="evidence" value="ECO:0007669"/>
    <property type="project" value="InterPro"/>
</dbReference>
<evidence type="ECO:0000256" key="5">
    <source>
        <dbReference type="ARBA" id="ARBA00023002"/>
    </source>
</evidence>
<comment type="cofactor">
    <cofactor evidence="1">
        <name>Zn(2+)</name>
        <dbReference type="ChEBI" id="CHEBI:29105"/>
    </cofactor>
</comment>
<evidence type="ECO:0000256" key="6">
    <source>
        <dbReference type="SAM" id="MobiDB-lite"/>
    </source>
</evidence>
<evidence type="ECO:0000259" key="8">
    <source>
        <dbReference type="Pfam" id="PF02900"/>
    </source>
</evidence>
<dbReference type="PANTHER" id="PTHR30096">
    <property type="entry name" value="4,5-DOPA DIOXYGENASE EXTRADIOL-LIKE PROTEIN"/>
    <property type="match status" value="1"/>
</dbReference>
<evidence type="ECO:0000256" key="3">
    <source>
        <dbReference type="ARBA" id="ARBA00022723"/>
    </source>
</evidence>
<dbReference type="OrthoDB" id="7396853at2759"/>
<keyword evidence="7" id="KW-0472">Membrane</keyword>
<feature type="region of interest" description="Disordered" evidence="6">
    <location>
        <begin position="1"/>
        <end position="72"/>
    </location>
</feature>
<dbReference type="EMBL" id="CAJQZP010001297">
    <property type="protein sequence ID" value="CAG5036897.1"/>
    <property type="molecule type" value="Genomic_DNA"/>
</dbReference>
<dbReference type="CDD" id="cd07363">
    <property type="entry name" value="45_DOPA_Dioxygenase"/>
    <property type="match status" value="1"/>
</dbReference>
<evidence type="ECO:0000313" key="9">
    <source>
        <dbReference type="EMBL" id="CAG5036897.1"/>
    </source>
</evidence>
<evidence type="ECO:0000256" key="1">
    <source>
        <dbReference type="ARBA" id="ARBA00001947"/>
    </source>
</evidence>
<dbReference type="GO" id="GO:0016702">
    <property type="term" value="F:oxidoreductase activity, acting on single donors with incorporation of molecular oxygen, incorporation of two atoms of oxygen"/>
    <property type="evidence" value="ECO:0007669"/>
    <property type="project" value="UniProtKB-ARBA"/>
</dbReference>
<evidence type="ECO:0000313" key="10">
    <source>
        <dbReference type="Proteomes" id="UP000691718"/>
    </source>
</evidence>
<keyword evidence="3" id="KW-0479">Metal-binding</keyword>
<feature type="compositionally biased region" description="Acidic residues" evidence="6">
    <location>
        <begin position="14"/>
        <end position="36"/>
    </location>
</feature>